<dbReference type="Gene3D" id="3.20.20.80">
    <property type="entry name" value="Glycosidases"/>
    <property type="match status" value="1"/>
</dbReference>
<dbReference type="OrthoDB" id="7180791at2"/>
<dbReference type="PANTHER" id="PTHR12631:SF10">
    <property type="entry name" value="BETA-XYLOSIDASE-LIKE PROTEIN-RELATED"/>
    <property type="match status" value="1"/>
</dbReference>
<feature type="compositionally biased region" description="Low complexity" evidence="1">
    <location>
        <begin position="477"/>
        <end position="489"/>
    </location>
</feature>
<protein>
    <submittedName>
        <fullName evidence="3">Uncharacterized protein</fullName>
    </submittedName>
</protein>
<gene>
    <name evidence="3" type="ORF">FB458_2301</name>
</gene>
<proteinExistence type="predicted"/>
<evidence type="ECO:0000313" key="4">
    <source>
        <dbReference type="Proteomes" id="UP000317893"/>
    </source>
</evidence>
<dbReference type="GO" id="GO:0004553">
    <property type="term" value="F:hydrolase activity, hydrolyzing O-glycosyl compounds"/>
    <property type="evidence" value="ECO:0007669"/>
    <property type="project" value="TreeGrafter"/>
</dbReference>
<dbReference type="SUPFAM" id="SSF51445">
    <property type="entry name" value="(Trans)glycosidases"/>
    <property type="match status" value="1"/>
</dbReference>
<dbReference type="Proteomes" id="UP000317893">
    <property type="component" value="Unassembled WGS sequence"/>
</dbReference>
<dbReference type="PROSITE" id="PS51257">
    <property type="entry name" value="PROKAR_LIPOPROTEIN"/>
    <property type="match status" value="1"/>
</dbReference>
<dbReference type="PANTHER" id="PTHR12631">
    <property type="entry name" value="ALPHA-L-IDURONIDASE"/>
    <property type="match status" value="1"/>
</dbReference>
<keyword evidence="2" id="KW-0732">Signal</keyword>
<keyword evidence="4" id="KW-1185">Reference proteome</keyword>
<feature type="chain" id="PRO_5038383574" evidence="2">
    <location>
        <begin position="30"/>
        <end position="498"/>
    </location>
</feature>
<dbReference type="InterPro" id="IPR051923">
    <property type="entry name" value="Glycosyl_Hydrolase_39"/>
</dbReference>
<feature type="region of interest" description="Disordered" evidence="1">
    <location>
        <begin position="454"/>
        <end position="492"/>
    </location>
</feature>
<feature type="signal peptide" evidence="2">
    <location>
        <begin position="1"/>
        <end position="29"/>
    </location>
</feature>
<sequence length="498" mass="52336">MTSRPAHRRRRPAAAAALLALALSTVLGACTGSSAPSPTPTSSTPAPTAAPTGVVTQAPGRTLALGAKFDWSRVDLARSYVAQLGADVPTFYELTWCDVEPQQGKRDWSAVDTVVQQARSLKVSMMLKLRVGACWATGDQQATKARGRKTESLMPADMTTYRSWVIEAVKRYSAQGVHVYAVENEVNSPSFWGGSIGDLEQLVTAAATAIRAADPQAKVADMGISSTAYGAGIAQRLLDQGQDAQAVKAYNTYYERRFGTRGKQIVEVTSADDLKTALSSDQASRNLEYLQLTTKLLADKVTDLRQVHFYESYQAAPLLMDYLRATTPSGVPVQVWEAGQFLRGGSLTDQERVDQMVKTVAVLLGRGASMVLWLPLVPNPDGRNADEPRYGLLEPDGSVRGTGKAFVAMARASAGATIEGIATKRADGVAFTAGGRTHAFVWATSGSVTLPADAGSVSTPTATATSGGGGGAGGSLGTTSPQQVTTTQSAGDLVKALS</sequence>
<dbReference type="InterPro" id="IPR017853">
    <property type="entry name" value="GH"/>
</dbReference>
<evidence type="ECO:0000313" key="3">
    <source>
        <dbReference type="EMBL" id="TQJ09193.1"/>
    </source>
</evidence>
<evidence type="ECO:0000256" key="2">
    <source>
        <dbReference type="SAM" id="SignalP"/>
    </source>
</evidence>
<feature type="compositionally biased region" description="Gly residues" evidence="1">
    <location>
        <begin position="466"/>
        <end position="476"/>
    </location>
</feature>
<name>A0A542E1H6_9MICO</name>
<organism evidence="3 4">
    <name type="scientific">Lapillicoccus jejuensis</name>
    <dbReference type="NCBI Taxonomy" id="402171"/>
    <lineage>
        <taxon>Bacteria</taxon>
        <taxon>Bacillati</taxon>
        <taxon>Actinomycetota</taxon>
        <taxon>Actinomycetes</taxon>
        <taxon>Micrococcales</taxon>
        <taxon>Intrasporangiaceae</taxon>
        <taxon>Lapillicoccus</taxon>
    </lineage>
</organism>
<comment type="caution">
    <text evidence="3">The sequence shown here is derived from an EMBL/GenBank/DDBJ whole genome shotgun (WGS) entry which is preliminary data.</text>
</comment>
<accession>A0A542E1H6</accession>
<evidence type="ECO:0000256" key="1">
    <source>
        <dbReference type="SAM" id="MobiDB-lite"/>
    </source>
</evidence>
<dbReference type="RefSeq" id="WP_141848602.1">
    <property type="nucleotide sequence ID" value="NZ_BAAAPR010000005.1"/>
</dbReference>
<feature type="region of interest" description="Disordered" evidence="1">
    <location>
        <begin position="32"/>
        <end position="54"/>
    </location>
</feature>
<dbReference type="EMBL" id="VFMN01000001">
    <property type="protein sequence ID" value="TQJ09193.1"/>
    <property type="molecule type" value="Genomic_DNA"/>
</dbReference>
<reference evidence="3 4" key="1">
    <citation type="submission" date="2019-06" db="EMBL/GenBank/DDBJ databases">
        <title>Sequencing the genomes of 1000 actinobacteria strains.</title>
        <authorList>
            <person name="Klenk H.-P."/>
        </authorList>
    </citation>
    <scope>NUCLEOTIDE SEQUENCE [LARGE SCALE GENOMIC DNA]</scope>
    <source>
        <strain evidence="3 4">DSM 18607</strain>
    </source>
</reference>
<feature type="compositionally biased region" description="Low complexity" evidence="1">
    <location>
        <begin position="454"/>
        <end position="465"/>
    </location>
</feature>
<dbReference type="AlphaFoldDB" id="A0A542E1H6"/>
<feature type="compositionally biased region" description="Low complexity" evidence="1">
    <location>
        <begin position="33"/>
        <end position="52"/>
    </location>
</feature>